<proteinExistence type="predicted"/>
<comment type="caution">
    <text evidence="1">The sequence shown here is derived from an EMBL/GenBank/DDBJ whole genome shotgun (WGS) entry which is preliminary data.</text>
</comment>
<gene>
    <name evidence="1" type="ORF">CHH72_16770</name>
</gene>
<organism evidence="1 2">
    <name type="scientific">Shouchella clausii</name>
    <name type="common">Alkalihalobacillus clausii</name>
    <dbReference type="NCBI Taxonomy" id="79880"/>
    <lineage>
        <taxon>Bacteria</taxon>
        <taxon>Bacillati</taxon>
        <taxon>Bacillota</taxon>
        <taxon>Bacilli</taxon>
        <taxon>Bacillales</taxon>
        <taxon>Bacillaceae</taxon>
        <taxon>Shouchella</taxon>
    </lineage>
</organism>
<evidence type="ECO:0000313" key="2">
    <source>
        <dbReference type="Proteomes" id="UP000216207"/>
    </source>
</evidence>
<name>A0A268NW98_SHOCL</name>
<dbReference type="RefSeq" id="WP_095327021.1">
    <property type="nucleotide sequence ID" value="NZ_NPCC01000029.1"/>
</dbReference>
<dbReference type="Proteomes" id="UP000216207">
    <property type="component" value="Unassembled WGS sequence"/>
</dbReference>
<dbReference type="AlphaFoldDB" id="A0A268NW98"/>
<protein>
    <submittedName>
        <fullName evidence="1">Uncharacterized protein</fullName>
    </submittedName>
</protein>
<sequence length="225" mass="25864">MTHRKTLDKNNGLRTIKHKTVSSPEFTEDIDPINLLETLDGHIETLNNNPDQKAVQYVRSWLQSMEILTMDYADKNWWINEPLVLHKYLMKRSMTKRVGHLIKTKGEWKSGRVRKSDLEARFHVRLPINATIYPKDSKAKIEIKHGIVDPLLLAVVAIHRSVEGMLEAGTSSSGVFRKPTAVIQMNKLKMWLESNEIDGLWEIQDKLRIMNLEDIANTTVLTTSP</sequence>
<evidence type="ECO:0000313" key="1">
    <source>
        <dbReference type="EMBL" id="PAE87782.1"/>
    </source>
</evidence>
<reference evidence="1 2" key="1">
    <citation type="submission" date="2017-07" db="EMBL/GenBank/DDBJ databases">
        <title>Isolation and whole genome analysis of endospore-forming bacteria from heroin.</title>
        <authorList>
            <person name="Kalinowski J."/>
            <person name="Ahrens B."/>
            <person name="Al-Dilaimi A."/>
            <person name="Winkler A."/>
            <person name="Wibberg D."/>
            <person name="Schleenbecker U."/>
            <person name="Ruckert C."/>
            <person name="Wolfel R."/>
            <person name="Grass G."/>
        </authorList>
    </citation>
    <scope>NUCLEOTIDE SEQUENCE [LARGE SCALE GENOMIC DNA]</scope>
    <source>
        <strain evidence="1 2">7539</strain>
    </source>
</reference>
<accession>A0A268NW98</accession>
<dbReference type="EMBL" id="NPCC01000029">
    <property type="protein sequence ID" value="PAE87782.1"/>
    <property type="molecule type" value="Genomic_DNA"/>
</dbReference>